<accession>A0A835AZ34</accession>
<feature type="compositionally biased region" description="Basic residues" evidence="4">
    <location>
        <begin position="44"/>
        <end position="53"/>
    </location>
</feature>
<gene>
    <name evidence="6" type="ORF">HU200_052377</name>
</gene>
<name>A0A835AZ34_9POAL</name>
<keyword evidence="2 3" id="KW-0349">Heme</keyword>
<comment type="caution">
    <text evidence="6">The sequence shown here is derived from an EMBL/GenBank/DDBJ whole genome shotgun (WGS) entry which is preliminary data.</text>
</comment>
<dbReference type="PRINTS" id="PR00385">
    <property type="entry name" value="P450"/>
</dbReference>
<dbReference type="PANTHER" id="PTHR47950:SF48">
    <property type="entry name" value="CYTOCHROME P450 FAMILY PROTEIN, EXPRESSED"/>
    <property type="match status" value="1"/>
</dbReference>
<evidence type="ECO:0000313" key="7">
    <source>
        <dbReference type="Proteomes" id="UP000636709"/>
    </source>
</evidence>
<dbReference type="PANTHER" id="PTHR47950">
    <property type="entry name" value="CYTOCHROME P450, FAMILY 76, SUBFAMILY C, POLYPEPTIDE 5-RELATED"/>
    <property type="match status" value="1"/>
</dbReference>
<keyword evidence="7" id="KW-1185">Reference proteome</keyword>
<dbReference type="PROSITE" id="PS00086">
    <property type="entry name" value="CYTOCHROME_P450"/>
    <property type="match status" value="1"/>
</dbReference>
<sequence>MVVNNLLLLLLLLPCMAAAAIHVARTLLLRRPRKQASSRSSNRAPHHQQRLHLLRPPTPNPHRALARLAESYGPIFTFKPGMTCTFVVLSSPSMAREALSENEAALASRFVPDSVRALAYGAGSMAFLPSSDPLWKHHRVTAGVFLTSGKGLAATRPVRDRHAPRLAVRLRGCSGRPVMVGEAVFAAANNAISNILFSEDVVVEDGLLGVQGVLRRRPAFMDTVAALFEEWAKPNVSDAFPFLAPLDLFGSRRRTSRNLARLYEMFHGFVERRLASGERHGDVLDAVLERHAKSQLTRSDITTNITVEWAMAHLLRHPAKMEKLRAEITAKLGPKDFVEEADIGDLPYLDAVVKETLRLHPAVPVATREVAADGVSLGGFPMAIGTCVLINLWAIGRDPAAWPDQPEVFMPERFMGGGGAAAGALGFRGSSDFAYRPFGAGRRMCPGMDFAARFVPLVLASMLHRMEWRLPETEGVIGTEGVELGDHCTLVLKLAKPLVAVPEYTAAGRPLMNDTVVFSSCVCMDRPLRCHRVVGVLLLARSSSPLYVRCSSSSPPAPSALLQRQLSADEEVFFPAPGRVLDPAQPLVIPGPLALGPPRKMGRTANIPPSCPTLCPPKLESQARTTTPGELVGQGALFVAIWD</sequence>
<dbReference type="GO" id="GO:0020037">
    <property type="term" value="F:heme binding"/>
    <property type="evidence" value="ECO:0007669"/>
    <property type="project" value="InterPro"/>
</dbReference>
<evidence type="ECO:0000256" key="5">
    <source>
        <dbReference type="SAM" id="SignalP"/>
    </source>
</evidence>
<evidence type="ECO:0000256" key="2">
    <source>
        <dbReference type="PIRSR" id="PIRSR602401-1"/>
    </source>
</evidence>
<dbReference type="InterPro" id="IPR002401">
    <property type="entry name" value="Cyt_P450_E_grp-I"/>
</dbReference>
<evidence type="ECO:0008006" key="8">
    <source>
        <dbReference type="Google" id="ProtNLM"/>
    </source>
</evidence>
<dbReference type="Proteomes" id="UP000636709">
    <property type="component" value="Unassembled WGS sequence"/>
</dbReference>
<dbReference type="Pfam" id="PF00067">
    <property type="entry name" value="p450"/>
    <property type="match status" value="1"/>
</dbReference>
<comment type="cofactor">
    <cofactor evidence="2">
        <name>heme</name>
        <dbReference type="ChEBI" id="CHEBI:30413"/>
    </cofactor>
</comment>
<feature type="binding site" description="axial binding residue" evidence="2">
    <location>
        <position position="445"/>
    </location>
    <ligand>
        <name>heme</name>
        <dbReference type="ChEBI" id="CHEBI:30413"/>
    </ligand>
    <ligandPart>
        <name>Fe</name>
        <dbReference type="ChEBI" id="CHEBI:18248"/>
    </ligandPart>
</feature>
<feature type="region of interest" description="Disordered" evidence="4">
    <location>
        <begin position="34"/>
        <end position="59"/>
    </location>
</feature>
<keyword evidence="2 3" id="KW-0408">Iron</keyword>
<keyword evidence="2 3" id="KW-0479">Metal-binding</keyword>
<evidence type="ECO:0000256" key="4">
    <source>
        <dbReference type="SAM" id="MobiDB-lite"/>
    </source>
</evidence>
<dbReference type="GO" id="GO:0016705">
    <property type="term" value="F:oxidoreductase activity, acting on paired donors, with incorporation or reduction of molecular oxygen"/>
    <property type="evidence" value="ECO:0007669"/>
    <property type="project" value="InterPro"/>
</dbReference>
<reference evidence="6" key="1">
    <citation type="submission" date="2020-07" db="EMBL/GenBank/DDBJ databases">
        <title>Genome sequence and genetic diversity analysis of an under-domesticated orphan crop, white fonio (Digitaria exilis).</title>
        <authorList>
            <person name="Bennetzen J.L."/>
            <person name="Chen S."/>
            <person name="Ma X."/>
            <person name="Wang X."/>
            <person name="Yssel A.E.J."/>
            <person name="Chaluvadi S.R."/>
            <person name="Johnson M."/>
            <person name="Gangashetty P."/>
            <person name="Hamidou F."/>
            <person name="Sanogo M.D."/>
            <person name="Zwaenepoel A."/>
            <person name="Wallace J."/>
            <person name="Van De Peer Y."/>
            <person name="Van Deynze A."/>
        </authorList>
    </citation>
    <scope>NUCLEOTIDE SEQUENCE</scope>
    <source>
        <tissue evidence="6">Leaves</tissue>
    </source>
</reference>
<keyword evidence="5" id="KW-0732">Signal</keyword>
<feature type="signal peptide" evidence="5">
    <location>
        <begin position="1"/>
        <end position="20"/>
    </location>
</feature>
<dbReference type="Gene3D" id="1.10.630.10">
    <property type="entry name" value="Cytochrome P450"/>
    <property type="match status" value="1"/>
</dbReference>
<dbReference type="InterPro" id="IPR001128">
    <property type="entry name" value="Cyt_P450"/>
</dbReference>
<dbReference type="InterPro" id="IPR017972">
    <property type="entry name" value="Cyt_P450_CS"/>
</dbReference>
<dbReference type="GO" id="GO:0004497">
    <property type="term" value="F:monooxygenase activity"/>
    <property type="evidence" value="ECO:0007669"/>
    <property type="project" value="UniProtKB-KW"/>
</dbReference>
<keyword evidence="3" id="KW-0503">Monooxygenase</keyword>
<dbReference type="GO" id="GO:0005506">
    <property type="term" value="F:iron ion binding"/>
    <property type="evidence" value="ECO:0007669"/>
    <property type="project" value="InterPro"/>
</dbReference>
<evidence type="ECO:0000256" key="3">
    <source>
        <dbReference type="RuleBase" id="RU000461"/>
    </source>
</evidence>
<organism evidence="6 7">
    <name type="scientific">Digitaria exilis</name>
    <dbReference type="NCBI Taxonomy" id="1010633"/>
    <lineage>
        <taxon>Eukaryota</taxon>
        <taxon>Viridiplantae</taxon>
        <taxon>Streptophyta</taxon>
        <taxon>Embryophyta</taxon>
        <taxon>Tracheophyta</taxon>
        <taxon>Spermatophyta</taxon>
        <taxon>Magnoliopsida</taxon>
        <taxon>Liliopsida</taxon>
        <taxon>Poales</taxon>
        <taxon>Poaceae</taxon>
        <taxon>PACMAD clade</taxon>
        <taxon>Panicoideae</taxon>
        <taxon>Panicodae</taxon>
        <taxon>Paniceae</taxon>
        <taxon>Anthephorinae</taxon>
        <taxon>Digitaria</taxon>
    </lineage>
</organism>
<evidence type="ECO:0000313" key="6">
    <source>
        <dbReference type="EMBL" id="KAF8668320.1"/>
    </source>
</evidence>
<feature type="chain" id="PRO_5042989515" description="Cytochrome P450" evidence="5">
    <location>
        <begin position="21"/>
        <end position="643"/>
    </location>
</feature>
<dbReference type="AlphaFoldDB" id="A0A835AZ34"/>
<dbReference type="PRINTS" id="PR00463">
    <property type="entry name" value="EP450I"/>
</dbReference>
<dbReference type="OrthoDB" id="2789670at2759"/>
<keyword evidence="3" id="KW-0560">Oxidoreductase</keyword>
<dbReference type="InterPro" id="IPR036396">
    <property type="entry name" value="Cyt_P450_sf"/>
</dbReference>
<protein>
    <recommendedName>
        <fullName evidence="8">Cytochrome P450</fullName>
    </recommendedName>
</protein>
<evidence type="ECO:0000256" key="1">
    <source>
        <dbReference type="ARBA" id="ARBA00010617"/>
    </source>
</evidence>
<dbReference type="EMBL" id="JACEFO010002278">
    <property type="protein sequence ID" value="KAF8668320.1"/>
    <property type="molecule type" value="Genomic_DNA"/>
</dbReference>
<dbReference type="SUPFAM" id="SSF48264">
    <property type="entry name" value="Cytochrome P450"/>
    <property type="match status" value="1"/>
</dbReference>
<proteinExistence type="inferred from homology"/>
<comment type="similarity">
    <text evidence="1 3">Belongs to the cytochrome P450 family.</text>
</comment>